<dbReference type="Proteomes" id="UP000539473">
    <property type="component" value="Unassembled WGS sequence"/>
</dbReference>
<organism evidence="2 3">
    <name type="scientific">Deinococcus metalli</name>
    <dbReference type="NCBI Taxonomy" id="1141878"/>
    <lineage>
        <taxon>Bacteria</taxon>
        <taxon>Thermotogati</taxon>
        <taxon>Deinococcota</taxon>
        <taxon>Deinococci</taxon>
        <taxon>Deinococcales</taxon>
        <taxon>Deinococcaceae</taxon>
        <taxon>Deinococcus</taxon>
    </lineage>
</organism>
<dbReference type="RefSeq" id="WP_184110707.1">
    <property type="nucleotide sequence ID" value="NZ_BNAJ01000003.1"/>
</dbReference>
<dbReference type="EMBL" id="BNAJ01000003">
    <property type="protein sequence ID" value="GHF39406.1"/>
    <property type="molecule type" value="Genomic_DNA"/>
</dbReference>
<sequence length="83" mass="9359">MHHHVTAHLNTLRVEDLRREAHACHMPARLRRQHREAGGATEHISVVDRVLLRVWARLSGTLERRGVLRPLPGPLGSRGPLSS</sequence>
<gene>
    <name evidence="1" type="ORF">GCM10017781_14910</name>
    <name evidence="2" type="ORF">HNQ07_001749</name>
</gene>
<evidence type="ECO:0000313" key="2">
    <source>
        <dbReference type="EMBL" id="MBB5376292.1"/>
    </source>
</evidence>
<reference evidence="4" key="2">
    <citation type="journal article" date="2019" name="Int. J. Syst. Evol. Microbiol.">
        <title>The Global Catalogue of Microorganisms (GCM) 10K type strain sequencing project: providing services to taxonomists for standard genome sequencing and annotation.</title>
        <authorList>
            <consortium name="The Broad Institute Genomics Platform"/>
            <consortium name="The Broad Institute Genome Sequencing Center for Infectious Disease"/>
            <person name="Wu L."/>
            <person name="Ma J."/>
        </authorList>
    </citation>
    <scope>NUCLEOTIDE SEQUENCE [LARGE SCALE GENOMIC DNA]</scope>
    <source>
        <strain evidence="4">CGMCC 1.18437</strain>
    </source>
</reference>
<accession>A0A7W8KDQ4</accession>
<dbReference type="AlphaFoldDB" id="A0A7W8KDQ4"/>
<evidence type="ECO:0000313" key="3">
    <source>
        <dbReference type="Proteomes" id="UP000539473"/>
    </source>
</evidence>
<reference evidence="1" key="4">
    <citation type="submission" date="2024-05" db="EMBL/GenBank/DDBJ databases">
        <authorList>
            <person name="Sun Q."/>
            <person name="Zhou Y."/>
        </authorList>
    </citation>
    <scope>NUCLEOTIDE SEQUENCE</scope>
    <source>
        <strain evidence="1">CGMCC 1.18437</strain>
    </source>
</reference>
<name>A0A7W8KDQ4_9DEIO</name>
<dbReference type="Proteomes" id="UP000619376">
    <property type="component" value="Unassembled WGS sequence"/>
</dbReference>
<evidence type="ECO:0000313" key="4">
    <source>
        <dbReference type="Proteomes" id="UP000619376"/>
    </source>
</evidence>
<comment type="caution">
    <text evidence="2">The sequence shown here is derived from an EMBL/GenBank/DDBJ whole genome shotgun (WGS) entry which is preliminary data.</text>
</comment>
<proteinExistence type="predicted"/>
<reference evidence="2 3" key="3">
    <citation type="submission" date="2020-08" db="EMBL/GenBank/DDBJ databases">
        <title>Genomic Encyclopedia of Type Strains, Phase IV (KMG-IV): sequencing the most valuable type-strain genomes for metagenomic binning, comparative biology and taxonomic classification.</title>
        <authorList>
            <person name="Goeker M."/>
        </authorList>
    </citation>
    <scope>NUCLEOTIDE SEQUENCE [LARGE SCALE GENOMIC DNA]</scope>
    <source>
        <strain evidence="2 3">DSM 27521</strain>
    </source>
</reference>
<protein>
    <submittedName>
        <fullName evidence="2">Uncharacterized protein</fullName>
    </submittedName>
</protein>
<dbReference type="EMBL" id="JACHFK010000003">
    <property type="protein sequence ID" value="MBB5376292.1"/>
    <property type="molecule type" value="Genomic_DNA"/>
</dbReference>
<reference evidence="1" key="1">
    <citation type="journal article" date="2014" name="Int. J. Syst. Evol. Microbiol.">
        <title>Complete genome of a new Firmicutes species belonging to the dominant human colonic microbiota ('Ruminococcus bicirculans') reveals two chromosomes and a selective capacity to utilize plant glucans.</title>
        <authorList>
            <consortium name="NISC Comparative Sequencing Program"/>
            <person name="Wegmann U."/>
            <person name="Louis P."/>
            <person name="Goesmann A."/>
            <person name="Henrissat B."/>
            <person name="Duncan S.H."/>
            <person name="Flint H.J."/>
        </authorList>
    </citation>
    <scope>NUCLEOTIDE SEQUENCE</scope>
    <source>
        <strain evidence="1">CGMCC 1.18437</strain>
    </source>
</reference>
<keyword evidence="4" id="KW-1185">Reference proteome</keyword>
<evidence type="ECO:0000313" key="1">
    <source>
        <dbReference type="EMBL" id="GHF39406.1"/>
    </source>
</evidence>